<dbReference type="Proteomes" id="UP001165121">
    <property type="component" value="Unassembled WGS sequence"/>
</dbReference>
<dbReference type="GO" id="GO:0003677">
    <property type="term" value="F:DNA binding"/>
    <property type="evidence" value="ECO:0007669"/>
    <property type="project" value="UniProtKB-KW"/>
</dbReference>
<evidence type="ECO:0000256" key="4">
    <source>
        <dbReference type="ARBA" id="ARBA00022801"/>
    </source>
</evidence>
<dbReference type="InterPro" id="IPR000477">
    <property type="entry name" value="RT_dom"/>
</dbReference>
<dbReference type="Pfam" id="PF00385">
    <property type="entry name" value="Chromo"/>
    <property type="match status" value="1"/>
</dbReference>
<dbReference type="CDD" id="cd01647">
    <property type="entry name" value="RT_LTR"/>
    <property type="match status" value="1"/>
</dbReference>
<dbReference type="SUPFAM" id="SSF56672">
    <property type="entry name" value="DNA/RNA polymerases"/>
    <property type="match status" value="1"/>
</dbReference>
<dbReference type="GO" id="GO:0003887">
    <property type="term" value="F:DNA-directed DNA polymerase activity"/>
    <property type="evidence" value="ECO:0007669"/>
    <property type="project" value="UniProtKB-KW"/>
</dbReference>
<dbReference type="SUPFAM" id="SSF54160">
    <property type="entry name" value="Chromo domain-like"/>
    <property type="match status" value="1"/>
</dbReference>
<organism evidence="14 15">
    <name type="scientific">Phytophthora fragariaefolia</name>
    <dbReference type="NCBI Taxonomy" id="1490495"/>
    <lineage>
        <taxon>Eukaryota</taxon>
        <taxon>Sar</taxon>
        <taxon>Stramenopiles</taxon>
        <taxon>Oomycota</taxon>
        <taxon>Peronosporomycetes</taxon>
        <taxon>Peronosporales</taxon>
        <taxon>Peronosporaceae</taxon>
        <taxon>Phytophthora</taxon>
    </lineage>
</organism>
<comment type="caution">
    <text evidence="14">The sequence shown here is derived from an EMBL/GenBank/DDBJ whole genome shotgun (WGS) entry which is preliminary data.</text>
</comment>
<evidence type="ECO:0000313" key="15">
    <source>
        <dbReference type="Proteomes" id="UP001165121"/>
    </source>
</evidence>
<keyword evidence="8" id="KW-0548">Nucleotidyltransferase</keyword>
<dbReference type="InterPro" id="IPR050951">
    <property type="entry name" value="Retrovirus_Pol_polyprotein"/>
</dbReference>
<name>A0A9W7CL82_9STRA</name>
<keyword evidence="4" id="KW-0378">Hydrolase</keyword>
<gene>
    <name evidence="14" type="ORF">Pfra01_000925700</name>
</gene>
<dbReference type="EMBL" id="BSXT01000857">
    <property type="protein sequence ID" value="GMF35207.1"/>
    <property type="molecule type" value="Genomic_DNA"/>
</dbReference>
<keyword evidence="8" id="KW-0239">DNA-directed DNA polymerase</keyword>
<keyword evidence="2" id="KW-0479">Metal-binding</keyword>
<feature type="domain" description="Chromo" evidence="12">
    <location>
        <begin position="1414"/>
        <end position="1444"/>
    </location>
</feature>
<reference evidence="14" key="1">
    <citation type="submission" date="2023-04" db="EMBL/GenBank/DDBJ databases">
        <title>Phytophthora fragariaefolia NBRC 109709.</title>
        <authorList>
            <person name="Ichikawa N."/>
            <person name="Sato H."/>
            <person name="Tonouchi N."/>
        </authorList>
    </citation>
    <scope>NUCLEOTIDE SEQUENCE</scope>
    <source>
        <strain evidence="14">NBRC 109709</strain>
    </source>
</reference>
<dbReference type="InterPro" id="IPR012337">
    <property type="entry name" value="RNaseH-like_sf"/>
</dbReference>
<dbReference type="InterPro" id="IPR000953">
    <property type="entry name" value="Chromo/chromo_shadow_dom"/>
</dbReference>
<keyword evidence="10" id="KW-0233">DNA recombination</keyword>
<dbReference type="PANTHER" id="PTHR37984">
    <property type="entry name" value="PROTEIN CBG26694"/>
    <property type="match status" value="1"/>
</dbReference>
<dbReference type="Pfam" id="PF00078">
    <property type="entry name" value="RVT_1"/>
    <property type="match status" value="1"/>
</dbReference>
<dbReference type="CDD" id="cd00024">
    <property type="entry name" value="CD_CSD"/>
    <property type="match status" value="1"/>
</dbReference>
<dbReference type="InterPro" id="IPR023780">
    <property type="entry name" value="Chromo_domain"/>
</dbReference>
<dbReference type="FunFam" id="1.10.340.70:FF:000001">
    <property type="entry name" value="Retrovirus-related Pol polyprotein from transposon gypsy-like Protein"/>
    <property type="match status" value="1"/>
</dbReference>
<keyword evidence="5" id="KW-0460">Magnesium</keyword>
<evidence type="ECO:0000313" key="14">
    <source>
        <dbReference type="EMBL" id="GMF35207.1"/>
    </source>
</evidence>
<keyword evidence="3" id="KW-0064">Aspartyl protease</keyword>
<dbReference type="GO" id="GO:0004190">
    <property type="term" value="F:aspartic-type endopeptidase activity"/>
    <property type="evidence" value="ECO:0007669"/>
    <property type="project" value="UniProtKB-KW"/>
</dbReference>
<feature type="domain" description="Integrase catalytic" evidence="13">
    <location>
        <begin position="915"/>
        <end position="1078"/>
    </location>
</feature>
<evidence type="ECO:0000259" key="12">
    <source>
        <dbReference type="PROSITE" id="PS50013"/>
    </source>
</evidence>
<evidence type="ECO:0000256" key="3">
    <source>
        <dbReference type="ARBA" id="ARBA00022750"/>
    </source>
</evidence>
<feature type="region of interest" description="Disordered" evidence="11">
    <location>
        <begin position="366"/>
        <end position="386"/>
    </location>
</feature>
<evidence type="ECO:0000256" key="2">
    <source>
        <dbReference type="ARBA" id="ARBA00022723"/>
    </source>
</evidence>
<dbReference type="SUPFAM" id="SSF53098">
    <property type="entry name" value="Ribonuclease H-like"/>
    <property type="match status" value="1"/>
</dbReference>
<evidence type="ECO:0000256" key="7">
    <source>
        <dbReference type="ARBA" id="ARBA00022918"/>
    </source>
</evidence>
<dbReference type="Pfam" id="PF17921">
    <property type="entry name" value="Integrase_H2C2"/>
    <property type="match status" value="1"/>
</dbReference>
<dbReference type="InterPro" id="IPR043128">
    <property type="entry name" value="Rev_trsase/Diguanyl_cyclase"/>
</dbReference>
<evidence type="ECO:0000259" key="13">
    <source>
        <dbReference type="PROSITE" id="PS50994"/>
    </source>
</evidence>
<dbReference type="Gene3D" id="3.30.420.10">
    <property type="entry name" value="Ribonuclease H-like superfamily/Ribonuclease H"/>
    <property type="match status" value="1"/>
</dbReference>
<dbReference type="Pfam" id="PF24626">
    <property type="entry name" value="SH3_Tf2-1"/>
    <property type="match status" value="1"/>
</dbReference>
<evidence type="ECO:0000256" key="11">
    <source>
        <dbReference type="SAM" id="MobiDB-lite"/>
    </source>
</evidence>
<evidence type="ECO:0000256" key="6">
    <source>
        <dbReference type="ARBA" id="ARBA00022908"/>
    </source>
</evidence>
<dbReference type="GO" id="GO:0006310">
    <property type="term" value="P:DNA recombination"/>
    <property type="evidence" value="ECO:0007669"/>
    <property type="project" value="UniProtKB-KW"/>
</dbReference>
<evidence type="ECO:0000256" key="5">
    <source>
        <dbReference type="ARBA" id="ARBA00022842"/>
    </source>
</evidence>
<keyword evidence="15" id="KW-1185">Reference proteome</keyword>
<keyword evidence="6" id="KW-0229">DNA integration</keyword>
<evidence type="ECO:0000256" key="8">
    <source>
        <dbReference type="ARBA" id="ARBA00022932"/>
    </source>
</evidence>
<feature type="compositionally biased region" description="Basic and acidic residues" evidence="11">
    <location>
        <begin position="366"/>
        <end position="377"/>
    </location>
</feature>
<feature type="compositionally biased region" description="Gly residues" evidence="11">
    <location>
        <begin position="1335"/>
        <end position="1344"/>
    </location>
</feature>
<feature type="region of interest" description="Disordered" evidence="11">
    <location>
        <begin position="1227"/>
        <end position="1408"/>
    </location>
</feature>
<dbReference type="InterPro" id="IPR016197">
    <property type="entry name" value="Chromo-like_dom_sf"/>
</dbReference>
<dbReference type="Gene3D" id="3.10.10.10">
    <property type="entry name" value="HIV Type 1 Reverse Transcriptase, subunit A, domain 1"/>
    <property type="match status" value="1"/>
</dbReference>
<keyword evidence="9" id="KW-0238">DNA-binding</keyword>
<dbReference type="PANTHER" id="PTHR37984:SF5">
    <property type="entry name" value="PROTEIN NYNRIN-LIKE"/>
    <property type="match status" value="1"/>
</dbReference>
<dbReference type="InterPro" id="IPR056924">
    <property type="entry name" value="SH3_Tf2-1"/>
</dbReference>
<dbReference type="CDD" id="cd00303">
    <property type="entry name" value="retropepsin_like"/>
    <property type="match status" value="1"/>
</dbReference>
<dbReference type="Gene3D" id="2.40.50.40">
    <property type="match status" value="1"/>
</dbReference>
<dbReference type="InterPro" id="IPR001584">
    <property type="entry name" value="Integrase_cat-core"/>
</dbReference>
<keyword evidence="7" id="KW-0695">RNA-directed DNA polymerase</keyword>
<sequence length="1444" mass="156744">MEDSGSRLPARQDFLHLSDAHWATLEKLVSLLGEAAFAGFPNLPAEQQRARVERFDKYESSLIAHVSAAAQEAARAAMRAEVQSAAQASATNTASFAARPITTKPVKMSVPTFDGKESDSLVFWVREIEIALSAGQISDARAQVAFALSNIGGCARAWAMARETATPGRKTAAPSRGGTPCWETLLLLEEGESLINLSKGASPWDDTSVSLVAAAPSNLVVVTASVKGYPEPMTVLIDSGASFNFATKAGVARNNALYASALEASKSNTNVSVRLATGSIMSTRKITIPLSVKFDDFNSIEPFIIGVVAPSVPATTPSRTEPWWVMFPPLPETGLYMSTVYHADGQFAGSSEVLQLLSASPPRAREIEVGDDKDPQDPRTSPVGRQGSAVCNRVAYVQGTVTTQGANAVTARAGKGGSVRAPPTQSVAAGSAHVEVEECAGVVARANKSGRVGAPTTQGVEADAVWRCHFEGPLGSVSPSSEGVFGFVSDDPPSVLPPDRGVRHESDLVLDTKYCTTRQWPLPKEQVDVIDAFFAAKHAAGMVRESKSPHSSPTFCVRKPNGKWRMVHAFNKLNTATIPASTPIPRKDVLQNNTAGCTIFSVLDMVAGYYQLLMRESDIPLTAVSTPSGMLWEWLVMPQGLSNAPATFKRLVPQLFRPMRRFVQTYFDDIFVHSRASDGKTAVEAHLGHLREVLLCMRANHLYANINKCIFGAEKIPSLGCFLGKDGVRADPEKVCAIAQWPVPVFQKDLRKTLCDLHRSCHFEDGNVVASPLPAHGAVAFFLPRLIREAYAGDGDLAGLVEALSVPNKTVGLMARQRSRLHRYSVVEGLIYYEVDVDDEPRIVVPDDEDLHHRVLYETHDMPLSGHLGREKTYTSVTRNFWWPHMYKWVRTYVQTCETCQRVKPAPSASAPLMNLPVPADCWRSVGMDFIFEIPADARGHTGILVFVCRLSKMVRLAAVRKRVTVPQAAQLFVDNVFRHHGLPEAFVSDRDPRFMSQFWQHLFRLLGTRLDMSTADHPQTDGQTERVNRVLEDVLRSVCAAEPTKWSTLLPQVEFALSNAVHSSTGFTPFYVNGLRHPRSPLTLPSASNLGGGEANAEAPRGLRGLRTSVKRNLLSFIETGKAVRQRVRDAMAAAQVAQKEQSDRQGRKNTQVFQLRDQVLLNAKNLPTQAVSAVSSTKLRPRFVGPFTVIGVHGHAYTLDLPSSVATHPTFYAGLLKPYRLAGAAEPAGSTASPSTDGRRPPSPERIFPREPGQERESERQLEPLRGVRLASPSGPPGHTDYGSRRGASPSLGAPLRRSPRLANIGPAGDRLRHQDGISAQATPTHGIADGLSPGGHPGASPGGSPLLGRERAAPPSQSAGHPAVSDRTPNRPEGSPGQDEGQSVDDVRRGRTPLPLWAPPPLLGSEGTLYYHVEKLLKRRGRSGQYQYLVKWRGYPSSRNS</sequence>
<dbReference type="GO" id="GO:0003964">
    <property type="term" value="F:RNA-directed DNA polymerase activity"/>
    <property type="evidence" value="ECO:0007669"/>
    <property type="project" value="UniProtKB-KW"/>
</dbReference>
<dbReference type="GO" id="GO:0046872">
    <property type="term" value="F:metal ion binding"/>
    <property type="evidence" value="ECO:0007669"/>
    <property type="project" value="UniProtKB-KW"/>
</dbReference>
<proteinExistence type="predicted"/>
<dbReference type="GO" id="GO:0006508">
    <property type="term" value="P:proteolysis"/>
    <property type="evidence" value="ECO:0007669"/>
    <property type="project" value="UniProtKB-KW"/>
</dbReference>
<dbReference type="Gene3D" id="3.30.70.270">
    <property type="match status" value="1"/>
</dbReference>
<dbReference type="PROSITE" id="PS50994">
    <property type="entry name" value="INTEGRASE"/>
    <property type="match status" value="1"/>
</dbReference>
<evidence type="ECO:0000256" key="10">
    <source>
        <dbReference type="ARBA" id="ARBA00023172"/>
    </source>
</evidence>
<dbReference type="InterPro" id="IPR041588">
    <property type="entry name" value="Integrase_H2C2"/>
</dbReference>
<dbReference type="Gene3D" id="1.10.340.70">
    <property type="match status" value="1"/>
</dbReference>
<dbReference type="PROSITE" id="PS50013">
    <property type="entry name" value="CHROMO_2"/>
    <property type="match status" value="1"/>
</dbReference>
<keyword evidence="8" id="KW-0808">Transferase</keyword>
<keyword evidence="1" id="KW-0645">Protease</keyword>
<feature type="compositionally biased region" description="Basic and acidic residues" evidence="11">
    <location>
        <begin position="1239"/>
        <end position="1265"/>
    </location>
</feature>
<protein>
    <submittedName>
        <fullName evidence="14">Unnamed protein product</fullName>
    </submittedName>
</protein>
<accession>A0A9W7CL82</accession>
<dbReference type="InterPro" id="IPR043502">
    <property type="entry name" value="DNA/RNA_pol_sf"/>
</dbReference>
<evidence type="ECO:0000256" key="9">
    <source>
        <dbReference type="ARBA" id="ARBA00023125"/>
    </source>
</evidence>
<dbReference type="GO" id="GO:0015074">
    <property type="term" value="P:DNA integration"/>
    <property type="evidence" value="ECO:0007669"/>
    <property type="project" value="UniProtKB-KW"/>
</dbReference>
<evidence type="ECO:0000256" key="1">
    <source>
        <dbReference type="ARBA" id="ARBA00022670"/>
    </source>
</evidence>
<dbReference type="InterPro" id="IPR036397">
    <property type="entry name" value="RNaseH_sf"/>
</dbReference>